<reference evidence="3" key="2">
    <citation type="submission" date="2022-06" db="UniProtKB">
        <authorList>
            <consortium name="EnsemblMetazoa"/>
        </authorList>
    </citation>
    <scope>IDENTIFICATION</scope>
    <source>
        <strain evidence="3">PS312</strain>
    </source>
</reference>
<sequence length="2890" mass="325888">MSGPIRTKIGQTKRRLRLHLPALTAAIANESAYTTAINERTDEDILEDLQILLELRGPFVKAYRALLKEHEAFSALRIANPAEELEFTKYTNTYGDYTVELKESSDILANVDSLIEKQTAEGRTRRLPIADDNDDALTTTTGKSTEPTPTPRTSIQQTDITNINENPITTPSIPPKIPGRISQKTVQGKVISTSFSPTNDTTEETESNPITTTPPPQQVFYVQPDAASSFVTAALVGKSLPRFSGDILDWPEFQESFLSLVQNGRITGADKLSLLKMCLEGEAKEVIAGLPKIDRNYDHAMILLSKEYDKPHLRHHSLLTRLRNLPPCDGKGGLRNFYLKLNVIIRQLLPNGEVDTPDMLVNLITSKLPIAMQTRVIKESSRKEDFGVYSVLGILADAVEDEKIERDIMANTRAERRIEKPSPPITHSNITNAPSHHSNNTERNRVPRNFTKFGKFNPNQSCRLCSGLHRIDACPSYTTPSDRKTAAIQRNLCLNCLHSNHAVNDCRSKINCHYCKGRHHSATCTNLNQNQSPIKPRNGDFSNKPKPIQTDVKNPIPYHNAKNSSKRSPPHKQQTNCVLTEEVFEEVTMTVQSNPETPVTAIAQIKSSTQPLLCLETILHSPFNPTQTIKATVLFDSASTCSYITNELANSLDLPLIESRRIATQVFGKTKIDLRTVGIFPIGVTLKNGSQHNIATLSTPMICKEINWLKKDADSTITAMNSSPSLLIGMDLFLEFFLGDNFSMSRTDDGIHILSTPMGDIATRKRVNNRNIFSTIMINPSYPISSDTIPDLAKLEEMMKRFFSVEMIGITDSPETNDDDNRGLEHFLANIRFNENERRYYVALPFREENPQLPTNFGLAFRRLITNTTALAQKPENLAKYNAIFDEQLKDGILEQVPEDELYKKHGVHYLSHFGIVKETSNTTKLRAVLDGSAHTKENPSLNECIYRGPVILPDLFGTLLRSRMTPILISADIAKAFLQVGLEENSRDYARLLWLKDINQPPSIENLIVYRFRRVPFGLNCSPFLLAGTIQHHLSLHPNEWNDMIRDIYVDNFFGHANSIEEGIRQFHGVREFFTKANFNLREFVSNNPILNELFLSHNAAASDLTHAKILGVHWNTSTDSYSLPTMKLPSDDTQWTKRLTLRHLNGFYDPYGMKGPVILPLKIFFQQLWKLGVGWDTRLNKECTQRWKSLLSGIHMPSLSSSIPRLAIPLCTLELHIYVDASQYAYSAVAYIVCRQPDGYGSSSLLASKSRVAPVNCTVNIPRMELLANLLGAILGNHIVKELPSFDLNDITMWTDSTISLCWITNESKRDQPVFVRNRTTKINSLLPTAKFKHIDGKLNPADVASRGCTSDELNSHPLWWHGPPFLSQPQSTWNPQPELQSPSLKETTMAINSISVDPIHEPIVPIIEANRFHSWTKMVNTTIIVLKFIQRLKKIPTTLSRVSLHRRAEQLLFRMSQTEFPPTPHLIQQLRMYQCPTTSLWRCRGRLENAEIPIESKCPIYLPRESAITRLFILYIHHSINHFGQSHTLTELRQRVWIPKGITTVKSSLRHCMQCKRARAKPFALPEYPDLPTIRTVQPDHPYSAIGLDLAGPIQYRTDDNSKAKSWILVITCLHIRATYLDIITDMSLKTLLSRIRRFIATYGSPSTIVCDNASSFVALNKLQEAFRESERNDISDYCARKGIQFHFITPFTPWSGGVYERIVGLTKTALKSVLGTRTLLLEELSTILKEAEAVLNSRPLTSIGSDLDHLPLRPMDFLRPHASLSLPRLQTERGEDDTDKDWRPRQNLRDSVVDSWTHSMTILNQFWKRWKREYLTSLREKYKREHDQGRLVNYDSPQYGDVVIIADPALERGQWKLGKIIQIKSDRSAIVKTATGTLHRPLNLLYKLEIEPQSKPITDQNLPIIIDQNSTKDDNPKPIPLRRSARLNPTLTLLATIALLSTLGSASDAQCPQETSAQFHVIYVTPCTQHGFGVATTKDISSDTQSVCWLRMQCPNGHLRLPNPNETNSNYCGPQCKCPEWTRTCSFYNGIHVNFSTIAHLPSELRNFVPSHVCSFKKENHCDNNALFGLFSQIELMDGTSLIVPKLDVATTDVYSPDDHRCYDMNGKELLHFVLSTHNPVIGSSSFCRVHSCTTKDKATAFCFYGEKVTSFVFLDKQIPIRAWGTIRKLYYPHAKNDSKTTQSLIAIKCAYLGIEVHPKEEATSISIRTCISLYCIFLQELHPIENPIQFPWSIVSNDHEIIIQSWTEGVSQLDEKIKCQGRPLCERIRCKLCIPFALSPSCWSYFDSLSFLFSILLIGYIISRILDLCKIISYIYRGFRRTCCYFCRWRTQMNPTQPSRYEFYRPRSRKRLLATIVTILSITRTIQSVQSCSEVSSINAESHECTRSEDGILHCSVSNSIVLTLLPIGQTSCLVVKDTNGKIGTILTVQVNRISHRCDKQTMFFTRSHEFIIRSHHVCGEVFNSGTCDGITCNTINQSAPLPFFESSTPGYNFCASSCGCVTCGGCVSCSPSCIFYRIAVSPTTNDIYETFRCLQWTTHVEVHLSTETNNERENHVINLNPGQTHRWNDITTTLLSTSITHSPILNSHFFSDGTRTCIIEDAAPSLFTPGSAGQLQCGTRDDSNDFRCQFLPTTCTCTTSSTSASCSCPDGNLERFFKKEHRSLPLERQGLQIVSTNNGIEAFTTENQVLQLKINLDNLLLDTMVDLNQCDISTSSATGCFNCIAGASIEIKCESSSSETSTSFICIDSSNATIINTIVKCSKSGTIQRHTFSTSTEAIQFNCTYRCPGGESQAKITNIKGTLQFVDEVEKVLSNQAMNSRTFEKKIVQGFGVPDLNFMSLFSSLFPVVIVISIIIIILFAYLLYPRVCAYICFYHRKNYKKIP</sequence>
<dbReference type="Gene3D" id="3.30.420.10">
    <property type="entry name" value="Ribonuclease H-like superfamily/Ribonuclease H"/>
    <property type="match status" value="1"/>
</dbReference>
<feature type="compositionally biased region" description="Low complexity" evidence="1">
    <location>
        <begin position="136"/>
        <end position="147"/>
    </location>
</feature>
<dbReference type="Proteomes" id="UP000005239">
    <property type="component" value="Unassembled WGS sequence"/>
</dbReference>
<dbReference type="Pfam" id="PF05585">
    <property type="entry name" value="DUF1758"/>
    <property type="match status" value="1"/>
</dbReference>
<dbReference type="Pfam" id="PF18701">
    <property type="entry name" value="DUF5641"/>
    <property type="match status" value="1"/>
</dbReference>
<dbReference type="Pfam" id="PF05380">
    <property type="entry name" value="Peptidase_A17"/>
    <property type="match status" value="1"/>
</dbReference>
<dbReference type="PANTHER" id="PTHR22955">
    <property type="entry name" value="RETROTRANSPOSON"/>
    <property type="match status" value="1"/>
</dbReference>
<dbReference type="InterPro" id="IPR009878">
    <property type="entry name" value="Phlebovirus_G2_fusion"/>
</dbReference>
<dbReference type="InterPro" id="IPR005312">
    <property type="entry name" value="DUF1759"/>
</dbReference>
<dbReference type="InterPro" id="IPR001584">
    <property type="entry name" value="Integrase_cat-core"/>
</dbReference>
<dbReference type="PROSITE" id="PS50994">
    <property type="entry name" value="INTEGRASE"/>
    <property type="match status" value="1"/>
</dbReference>
<feature type="transmembrane region" description="Helical" evidence="2">
    <location>
        <begin position="2851"/>
        <end position="2871"/>
    </location>
</feature>
<evidence type="ECO:0000313" key="3">
    <source>
        <dbReference type="EnsemblMetazoa" id="PPA44743.1"/>
    </source>
</evidence>
<keyword evidence="4" id="KW-1185">Reference proteome</keyword>
<feature type="compositionally biased region" description="Polar residues" evidence="1">
    <location>
        <begin position="182"/>
        <end position="200"/>
    </location>
</feature>
<dbReference type="Gene3D" id="2.60.40.3770">
    <property type="match status" value="1"/>
</dbReference>
<dbReference type="InterPro" id="IPR041588">
    <property type="entry name" value="Integrase_H2C2"/>
</dbReference>
<dbReference type="InterPro" id="IPR008737">
    <property type="entry name" value="DUF1758"/>
</dbReference>
<evidence type="ECO:0000256" key="2">
    <source>
        <dbReference type="SAM" id="Phobius"/>
    </source>
</evidence>
<dbReference type="GO" id="GO:0003676">
    <property type="term" value="F:nucleic acid binding"/>
    <property type="evidence" value="ECO:0007669"/>
    <property type="project" value="InterPro"/>
</dbReference>
<evidence type="ECO:0000256" key="1">
    <source>
        <dbReference type="SAM" id="MobiDB-lite"/>
    </source>
</evidence>
<dbReference type="InterPro" id="IPR040676">
    <property type="entry name" value="DUF5641"/>
</dbReference>
<dbReference type="GO" id="GO:0015074">
    <property type="term" value="P:DNA integration"/>
    <property type="evidence" value="ECO:0007669"/>
    <property type="project" value="InterPro"/>
</dbReference>
<feature type="compositionally biased region" description="Polar residues" evidence="1">
    <location>
        <begin position="425"/>
        <end position="438"/>
    </location>
</feature>
<dbReference type="Pfam" id="PF17921">
    <property type="entry name" value="Integrase_H2C2"/>
    <property type="match status" value="1"/>
</dbReference>
<proteinExistence type="predicted"/>
<dbReference type="InterPro" id="IPR036397">
    <property type="entry name" value="RNaseH_sf"/>
</dbReference>
<dbReference type="GO" id="GO:0042575">
    <property type="term" value="C:DNA polymerase complex"/>
    <property type="evidence" value="ECO:0007669"/>
    <property type="project" value="UniProtKB-ARBA"/>
</dbReference>
<dbReference type="SUPFAM" id="SSF53098">
    <property type="entry name" value="Ribonuclease H-like"/>
    <property type="match status" value="1"/>
</dbReference>
<dbReference type="Gene3D" id="3.30.70.270">
    <property type="match status" value="1"/>
</dbReference>
<feature type="compositionally biased region" description="Polar residues" evidence="1">
    <location>
        <begin position="152"/>
        <end position="166"/>
    </location>
</feature>
<dbReference type="OrthoDB" id="5862305at2759"/>
<dbReference type="Pfam" id="PF07245">
    <property type="entry name" value="Phlebovirus_G2"/>
    <property type="match status" value="1"/>
</dbReference>
<feature type="region of interest" description="Disordered" evidence="1">
    <location>
        <begin position="122"/>
        <end position="215"/>
    </location>
</feature>
<name>A0A2A6CHP1_PRIPA</name>
<evidence type="ECO:0000313" key="4">
    <source>
        <dbReference type="Proteomes" id="UP000005239"/>
    </source>
</evidence>
<protein>
    <submittedName>
        <fullName evidence="3">Integrase catalytic domain-containing protein</fullName>
    </submittedName>
</protein>
<dbReference type="EnsemblMetazoa" id="PPA44743.1">
    <property type="protein sequence ID" value="PPA44743.1"/>
    <property type="gene ID" value="WBGene00283112"/>
</dbReference>
<dbReference type="InterPro" id="IPR043128">
    <property type="entry name" value="Rev_trsase/Diguanyl_cyclase"/>
</dbReference>
<reference evidence="4" key="1">
    <citation type="journal article" date="2008" name="Nat. Genet.">
        <title>The Pristionchus pacificus genome provides a unique perspective on nematode lifestyle and parasitism.</title>
        <authorList>
            <person name="Dieterich C."/>
            <person name="Clifton S.W."/>
            <person name="Schuster L.N."/>
            <person name="Chinwalla A."/>
            <person name="Delehaunty K."/>
            <person name="Dinkelacker I."/>
            <person name="Fulton L."/>
            <person name="Fulton R."/>
            <person name="Godfrey J."/>
            <person name="Minx P."/>
            <person name="Mitreva M."/>
            <person name="Roeseler W."/>
            <person name="Tian H."/>
            <person name="Witte H."/>
            <person name="Yang S.P."/>
            <person name="Wilson R.K."/>
            <person name="Sommer R.J."/>
        </authorList>
    </citation>
    <scope>NUCLEOTIDE SEQUENCE [LARGE SCALE GENOMIC DNA]</scope>
    <source>
        <strain evidence="4">PS312</strain>
    </source>
</reference>
<dbReference type="InterPro" id="IPR012337">
    <property type="entry name" value="RNaseH-like_sf"/>
</dbReference>
<dbReference type="Pfam" id="PF03564">
    <property type="entry name" value="DUF1759"/>
    <property type="match status" value="1"/>
</dbReference>
<dbReference type="InterPro" id="IPR008042">
    <property type="entry name" value="Retrotrans_Pao"/>
</dbReference>
<gene>
    <name evidence="3" type="primary">WBGene00283112</name>
</gene>
<dbReference type="InterPro" id="IPR043502">
    <property type="entry name" value="DNA/RNA_pol_sf"/>
</dbReference>
<keyword evidence="2" id="KW-1133">Transmembrane helix</keyword>
<dbReference type="Gene3D" id="2.60.98.50">
    <property type="match status" value="1"/>
</dbReference>
<accession>A0A8R1UZL3</accession>
<dbReference type="SUPFAM" id="SSF56672">
    <property type="entry name" value="DNA/RNA polymerases"/>
    <property type="match status" value="1"/>
</dbReference>
<dbReference type="Gene3D" id="1.10.340.70">
    <property type="match status" value="1"/>
</dbReference>
<accession>A0A2A6CHP1</accession>
<feature type="region of interest" description="Disordered" evidence="1">
    <location>
        <begin position="420"/>
        <end position="445"/>
    </location>
</feature>
<keyword evidence="2" id="KW-0812">Transmembrane</keyword>
<feature type="region of interest" description="Disordered" evidence="1">
    <location>
        <begin position="528"/>
        <end position="574"/>
    </location>
</feature>
<dbReference type="Gene3D" id="3.10.10.10">
    <property type="entry name" value="HIV Type 1 Reverse Transcriptase, subunit A, domain 1"/>
    <property type="match status" value="1"/>
</dbReference>
<keyword evidence="2" id="KW-0472">Membrane</keyword>
<organism evidence="3 4">
    <name type="scientific">Pristionchus pacificus</name>
    <name type="common">Parasitic nematode worm</name>
    <dbReference type="NCBI Taxonomy" id="54126"/>
    <lineage>
        <taxon>Eukaryota</taxon>
        <taxon>Metazoa</taxon>
        <taxon>Ecdysozoa</taxon>
        <taxon>Nematoda</taxon>
        <taxon>Chromadorea</taxon>
        <taxon>Rhabditida</taxon>
        <taxon>Rhabditina</taxon>
        <taxon>Diplogasteromorpha</taxon>
        <taxon>Diplogasteroidea</taxon>
        <taxon>Neodiplogasteridae</taxon>
        <taxon>Pristionchus</taxon>
    </lineage>
</organism>
<dbReference type="PANTHER" id="PTHR22955:SF78">
    <property type="entry name" value="GUANINE NUCLEOTIDE-BINDING PROTEIN G(I)_G(S)_G(O) SUBUNIT GAMMA-2 ISOFORM X1-RELATED"/>
    <property type="match status" value="1"/>
</dbReference>